<dbReference type="PIRSF" id="PIRSF006305">
    <property type="entry name" value="Maf"/>
    <property type="match status" value="1"/>
</dbReference>
<evidence type="ECO:0000256" key="3">
    <source>
        <dbReference type="ARBA" id="ARBA00023080"/>
    </source>
</evidence>
<dbReference type="GO" id="GO:0047429">
    <property type="term" value="F:nucleoside triphosphate diphosphatase activity"/>
    <property type="evidence" value="ECO:0007669"/>
    <property type="project" value="UniProtKB-EC"/>
</dbReference>
<gene>
    <name evidence="6" type="ORF">HNQ86_001234</name>
    <name evidence="5" type="ORF">LF63_0104990</name>
</gene>
<protein>
    <recommendedName>
        <fullName evidence="4">dTTP/UTP pyrophosphatase</fullName>
        <shortName evidence="4">dTTPase/UTPase</shortName>
        <ecNumber evidence="4">3.6.1.9</ecNumber>
    </recommendedName>
    <alternativeName>
        <fullName evidence="4">Nucleoside triphosphate pyrophosphatase</fullName>
    </alternativeName>
    <alternativeName>
        <fullName evidence="4">Nucleotide pyrophosphatase</fullName>
        <shortName evidence="4">Nucleotide PPase</shortName>
    </alternativeName>
</protein>
<keyword evidence="3 4" id="KW-0546">Nucleotide metabolism</keyword>
<feature type="site" description="Important for substrate specificity" evidence="4">
    <location>
        <position position="10"/>
    </location>
</feature>
<evidence type="ECO:0000256" key="4">
    <source>
        <dbReference type="HAMAP-Rule" id="MF_00528"/>
    </source>
</evidence>
<dbReference type="PANTHER" id="PTHR43213">
    <property type="entry name" value="BIFUNCTIONAL DTTP/UTP PYROPHOSPHATASE/METHYLTRANSFERASE PROTEIN-RELATED"/>
    <property type="match status" value="1"/>
</dbReference>
<dbReference type="AlphaFoldDB" id="A0A099CVS2"/>
<dbReference type="STRING" id="1543381.LF63_0104990"/>
<evidence type="ECO:0000256" key="2">
    <source>
        <dbReference type="ARBA" id="ARBA00022801"/>
    </source>
</evidence>
<dbReference type="EMBL" id="JACHET010000001">
    <property type="protein sequence ID" value="MBB6183889.1"/>
    <property type="molecule type" value="Genomic_DNA"/>
</dbReference>
<proteinExistence type="inferred from homology"/>
<dbReference type="EC" id="3.6.1.9" evidence="4"/>
<evidence type="ECO:0000313" key="7">
    <source>
        <dbReference type="Proteomes" id="UP000029708"/>
    </source>
</evidence>
<dbReference type="CDD" id="cd00555">
    <property type="entry name" value="Maf"/>
    <property type="match status" value="1"/>
</dbReference>
<comment type="subcellular location">
    <subcellularLocation>
        <location evidence="4">Cytoplasm</location>
    </subcellularLocation>
</comment>
<dbReference type="GO" id="GO:0005737">
    <property type="term" value="C:cytoplasm"/>
    <property type="evidence" value="ECO:0007669"/>
    <property type="project" value="UniProtKB-SubCell"/>
</dbReference>
<comment type="catalytic activity">
    <reaction evidence="4">
        <text>UTP + H2O = UMP + diphosphate + H(+)</text>
        <dbReference type="Rhea" id="RHEA:29395"/>
        <dbReference type="ChEBI" id="CHEBI:15377"/>
        <dbReference type="ChEBI" id="CHEBI:15378"/>
        <dbReference type="ChEBI" id="CHEBI:33019"/>
        <dbReference type="ChEBI" id="CHEBI:46398"/>
        <dbReference type="ChEBI" id="CHEBI:57865"/>
        <dbReference type="EC" id="3.6.1.9"/>
    </reaction>
</comment>
<dbReference type="NCBIfam" id="TIGR00172">
    <property type="entry name" value="maf"/>
    <property type="match status" value="1"/>
</dbReference>
<evidence type="ECO:0000313" key="8">
    <source>
        <dbReference type="Proteomes" id="UP000560000"/>
    </source>
</evidence>
<dbReference type="HOGENOM" id="CLU_040416_2_1_6"/>
<name>A0A099CVS2_9GAMM</name>
<keyword evidence="4" id="KW-0963">Cytoplasm</keyword>
<dbReference type="InterPro" id="IPR029001">
    <property type="entry name" value="ITPase-like_fam"/>
</dbReference>
<feature type="site" description="Important for substrate specificity" evidence="4">
    <location>
        <position position="70"/>
    </location>
</feature>
<comment type="caution">
    <text evidence="4">Lacks conserved residue(s) required for the propagation of feature annotation.</text>
</comment>
<comment type="cofactor">
    <cofactor evidence="1 4">
        <name>a divalent metal cation</name>
        <dbReference type="ChEBI" id="CHEBI:60240"/>
    </cofactor>
</comment>
<dbReference type="EMBL" id="JROI01000010">
    <property type="protein sequence ID" value="KGI77786.1"/>
    <property type="molecule type" value="Genomic_DNA"/>
</dbReference>
<dbReference type="SUPFAM" id="SSF52972">
    <property type="entry name" value="ITPase-like"/>
    <property type="match status" value="1"/>
</dbReference>
<comment type="similarity">
    <text evidence="4">Belongs to the Maf family. YhdE subfamily.</text>
</comment>
<dbReference type="PANTHER" id="PTHR43213:SF5">
    <property type="entry name" value="BIFUNCTIONAL DTTP_UTP PYROPHOSPHATASE_METHYLTRANSFERASE PROTEIN-RELATED"/>
    <property type="match status" value="1"/>
</dbReference>
<evidence type="ECO:0000313" key="6">
    <source>
        <dbReference type="EMBL" id="MBB6183889.1"/>
    </source>
</evidence>
<organism evidence="5 7">
    <name type="scientific">Oleiagrimonas soli</name>
    <dbReference type="NCBI Taxonomy" id="1543381"/>
    <lineage>
        <taxon>Bacteria</taxon>
        <taxon>Pseudomonadati</taxon>
        <taxon>Pseudomonadota</taxon>
        <taxon>Gammaproteobacteria</taxon>
        <taxon>Lysobacterales</taxon>
        <taxon>Rhodanobacteraceae</taxon>
        <taxon>Oleiagrimonas</taxon>
    </lineage>
</organism>
<dbReference type="Proteomes" id="UP000029708">
    <property type="component" value="Unassembled WGS sequence"/>
</dbReference>
<keyword evidence="7" id="KW-1185">Reference proteome</keyword>
<evidence type="ECO:0000313" key="5">
    <source>
        <dbReference type="EMBL" id="KGI77786.1"/>
    </source>
</evidence>
<dbReference type="RefSeq" id="WP_043100058.1">
    <property type="nucleotide sequence ID" value="NZ_JACHET010000001.1"/>
</dbReference>
<dbReference type="Pfam" id="PF02545">
    <property type="entry name" value="Maf"/>
    <property type="match status" value="1"/>
</dbReference>
<dbReference type="HAMAP" id="MF_00528">
    <property type="entry name" value="Maf"/>
    <property type="match status" value="1"/>
</dbReference>
<dbReference type="InterPro" id="IPR003697">
    <property type="entry name" value="Maf-like"/>
</dbReference>
<dbReference type="Gene3D" id="3.90.950.10">
    <property type="match status" value="1"/>
</dbReference>
<dbReference type="OrthoDB" id="9807767at2"/>
<feature type="active site" description="Proton acceptor" evidence="4">
    <location>
        <position position="69"/>
    </location>
</feature>
<reference evidence="5 7" key="1">
    <citation type="submission" date="2014-09" db="EMBL/GenBank/DDBJ databases">
        <title>Xanthomonadaceae 3.5X direct submission.</title>
        <authorList>
            <person name="Fang T."/>
            <person name="Wang H."/>
        </authorList>
    </citation>
    <scope>NUCLEOTIDE SEQUENCE [LARGE SCALE GENOMIC DNA]</scope>
    <source>
        <strain evidence="5 7">3.5X</strain>
    </source>
</reference>
<comment type="catalytic activity">
    <reaction evidence="4">
        <text>dTTP + H2O = dTMP + diphosphate + H(+)</text>
        <dbReference type="Rhea" id="RHEA:28534"/>
        <dbReference type="ChEBI" id="CHEBI:15377"/>
        <dbReference type="ChEBI" id="CHEBI:15378"/>
        <dbReference type="ChEBI" id="CHEBI:33019"/>
        <dbReference type="ChEBI" id="CHEBI:37568"/>
        <dbReference type="ChEBI" id="CHEBI:63528"/>
        <dbReference type="EC" id="3.6.1.9"/>
    </reaction>
</comment>
<sequence length="193" mass="20651">MLYLASKSPRRRQLLEQIGAAFRVVDVDVPERRAASESPEAYVRRVARDKARAGLQTVDAEDAWVLGSDTEVVLGDEVFGKPQDAAQACAMLRKLAGATHRVISSVWLLGAAAFEREATCVSEVRLARMSEDDIAAYVGTGESFGKAGGYAIQGRAAAFVEHLSGSYSAVMGLPLHETAMLLREAGLWAPGDA</sequence>
<reference evidence="6 8" key="2">
    <citation type="submission" date="2020-08" db="EMBL/GenBank/DDBJ databases">
        <title>Genomic Encyclopedia of Type Strains, Phase IV (KMG-IV): sequencing the most valuable type-strain genomes for metagenomic binning, comparative biology and taxonomic classification.</title>
        <authorList>
            <person name="Goeker M."/>
        </authorList>
    </citation>
    <scope>NUCLEOTIDE SEQUENCE [LARGE SCALE GENOMIC DNA]</scope>
    <source>
        <strain evidence="6 8">DSM 107085</strain>
    </source>
</reference>
<accession>A0A099CVS2</accession>
<dbReference type="GO" id="GO:0009117">
    <property type="term" value="P:nucleotide metabolic process"/>
    <property type="evidence" value="ECO:0007669"/>
    <property type="project" value="UniProtKB-KW"/>
</dbReference>
<comment type="function">
    <text evidence="4">Nucleoside triphosphate pyrophosphatase that hydrolyzes dTTP and UTP. May have a dual role in cell division arrest and in preventing the incorporation of modified nucleotides into cellular nucleic acids.</text>
</comment>
<dbReference type="Proteomes" id="UP000560000">
    <property type="component" value="Unassembled WGS sequence"/>
</dbReference>
<feature type="site" description="Important for substrate specificity" evidence="4">
    <location>
        <position position="153"/>
    </location>
</feature>
<comment type="caution">
    <text evidence="5">The sequence shown here is derived from an EMBL/GenBank/DDBJ whole genome shotgun (WGS) entry which is preliminary data.</text>
</comment>
<keyword evidence="2 4" id="KW-0378">Hydrolase</keyword>
<evidence type="ECO:0000256" key="1">
    <source>
        <dbReference type="ARBA" id="ARBA00001968"/>
    </source>
</evidence>